<keyword evidence="4 5" id="KW-0472">Membrane</keyword>
<comment type="subcellular location">
    <subcellularLocation>
        <location evidence="1">Membrane</location>
        <topology evidence="1">Multi-pass membrane protein</topology>
    </subcellularLocation>
</comment>
<feature type="transmembrane region" description="Helical" evidence="5">
    <location>
        <begin position="225"/>
        <end position="245"/>
    </location>
</feature>
<feature type="transmembrane region" description="Helical" evidence="5">
    <location>
        <begin position="75"/>
        <end position="95"/>
    </location>
</feature>
<name>A0A382PA93_9ZZZZ</name>
<evidence type="ECO:0000256" key="5">
    <source>
        <dbReference type="SAM" id="Phobius"/>
    </source>
</evidence>
<protein>
    <submittedName>
        <fullName evidence="6">Uncharacterized protein</fullName>
    </submittedName>
</protein>
<organism evidence="6">
    <name type="scientific">marine metagenome</name>
    <dbReference type="NCBI Taxonomy" id="408172"/>
    <lineage>
        <taxon>unclassified sequences</taxon>
        <taxon>metagenomes</taxon>
        <taxon>ecological metagenomes</taxon>
    </lineage>
</organism>
<accession>A0A382PA93</accession>
<dbReference type="AlphaFoldDB" id="A0A382PA93"/>
<proteinExistence type="predicted"/>
<keyword evidence="2 5" id="KW-0812">Transmembrane</keyword>
<feature type="transmembrane region" description="Helical" evidence="5">
    <location>
        <begin position="12"/>
        <end position="42"/>
    </location>
</feature>
<dbReference type="InterPro" id="IPR002781">
    <property type="entry name" value="TM_pro_TauE-like"/>
</dbReference>
<evidence type="ECO:0000256" key="2">
    <source>
        <dbReference type="ARBA" id="ARBA00022692"/>
    </source>
</evidence>
<evidence type="ECO:0000256" key="1">
    <source>
        <dbReference type="ARBA" id="ARBA00004141"/>
    </source>
</evidence>
<feature type="transmembrane region" description="Helical" evidence="5">
    <location>
        <begin position="48"/>
        <end position="68"/>
    </location>
</feature>
<reference evidence="6" key="1">
    <citation type="submission" date="2018-05" db="EMBL/GenBank/DDBJ databases">
        <authorList>
            <person name="Lanie J.A."/>
            <person name="Ng W.-L."/>
            <person name="Kazmierczak K.M."/>
            <person name="Andrzejewski T.M."/>
            <person name="Davidsen T.M."/>
            <person name="Wayne K.J."/>
            <person name="Tettelin H."/>
            <person name="Glass J.I."/>
            <person name="Rusch D."/>
            <person name="Podicherti R."/>
            <person name="Tsui H.-C.T."/>
            <person name="Winkler M.E."/>
        </authorList>
    </citation>
    <scope>NUCLEOTIDE SEQUENCE</scope>
</reference>
<feature type="transmembrane region" description="Helical" evidence="5">
    <location>
        <begin position="133"/>
        <end position="157"/>
    </location>
</feature>
<feature type="transmembrane region" description="Helical" evidence="5">
    <location>
        <begin position="196"/>
        <end position="213"/>
    </location>
</feature>
<evidence type="ECO:0000313" key="6">
    <source>
        <dbReference type="EMBL" id="SVC69515.1"/>
    </source>
</evidence>
<sequence length="246" mass="26870">MLDLETWQFGAFGLIFVWSGFVRSGLGFGGAALALPMLLLLVDNPLTVMPILAVQLLVFSAVSVVTRLDQVDWPYLLRSLPLLLPFTIAGVLGLLNLPGSILSIMVYAISATYAISYLSGFEFKSKSQLADRCLLALGGYASGTSLIGAPLIAAVYLRHVPRERLRETLIVLWGILVIFKMSAFIYAGVDLQLRHQVWLLPCATLGHCLGLWLHRQLVRTPGDLFMRAIGAGLLTVTLAGLWLNFT</sequence>
<feature type="transmembrane region" description="Helical" evidence="5">
    <location>
        <begin position="169"/>
        <end position="189"/>
    </location>
</feature>
<dbReference type="GO" id="GO:0016020">
    <property type="term" value="C:membrane"/>
    <property type="evidence" value="ECO:0007669"/>
    <property type="project" value="UniProtKB-SubCell"/>
</dbReference>
<feature type="transmembrane region" description="Helical" evidence="5">
    <location>
        <begin position="101"/>
        <end position="121"/>
    </location>
</feature>
<dbReference type="Pfam" id="PF01925">
    <property type="entry name" value="TauE"/>
    <property type="match status" value="1"/>
</dbReference>
<gene>
    <name evidence="6" type="ORF">METZ01_LOCUS322369</name>
</gene>
<evidence type="ECO:0000256" key="3">
    <source>
        <dbReference type="ARBA" id="ARBA00022989"/>
    </source>
</evidence>
<evidence type="ECO:0000256" key="4">
    <source>
        <dbReference type="ARBA" id="ARBA00023136"/>
    </source>
</evidence>
<keyword evidence="3 5" id="KW-1133">Transmembrane helix</keyword>
<dbReference type="EMBL" id="UINC01105522">
    <property type="protein sequence ID" value="SVC69515.1"/>
    <property type="molecule type" value="Genomic_DNA"/>
</dbReference>